<evidence type="ECO:0000256" key="1">
    <source>
        <dbReference type="SAM" id="MobiDB-lite"/>
    </source>
</evidence>
<proteinExistence type="predicted"/>
<sequence length="179" mass="20307">MPKTSGKHENLETLHSPRKDEVIYKQYNRPIQLLMPRVQTSNLPILRDGRALLGPKANFYPRNVVNMIMVEVKPIEPLESRNQDRIKEIGEIRSIKTLGTNKTCTNANKKKKKGQKKNKEGQETSTGSSIGPVERDHAKEKAVMTCWDEQRRITHSMSKEVTIGENVKISIKGSSSEKT</sequence>
<feature type="region of interest" description="Disordered" evidence="1">
    <location>
        <begin position="156"/>
        <end position="179"/>
    </location>
</feature>
<comment type="caution">
    <text evidence="2">The sequence shown here is derived from an EMBL/GenBank/DDBJ whole genome shotgun (WGS) entry which is preliminary data.</text>
</comment>
<protein>
    <submittedName>
        <fullName evidence="2">Uncharacterized protein</fullName>
    </submittedName>
</protein>
<organism evidence="2 3">
    <name type="scientific">Cinchona calisaya</name>
    <dbReference type="NCBI Taxonomy" id="153742"/>
    <lineage>
        <taxon>Eukaryota</taxon>
        <taxon>Viridiplantae</taxon>
        <taxon>Streptophyta</taxon>
        <taxon>Embryophyta</taxon>
        <taxon>Tracheophyta</taxon>
        <taxon>Spermatophyta</taxon>
        <taxon>Magnoliopsida</taxon>
        <taxon>eudicotyledons</taxon>
        <taxon>Gunneridae</taxon>
        <taxon>Pentapetalae</taxon>
        <taxon>asterids</taxon>
        <taxon>lamiids</taxon>
        <taxon>Gentianales</taxon>
        <taxon>Rubiaceae</taxon>
        <taxon>Cinchonoideae</taxon>
        <taxon>Cinchoneae</taxon>
        <taxon>Cinchona</taxon>
    </lineage>
</organism>
<keyword evidence="3" id="KW-1185">Reference proteome</keyword>
<accession>A0ABD3AB89</accession>
<evidence type="ECO:0000313" key="3">
    <source>
        <dbReference type="Proteomes" id="UP001630127"/>
    </source>
</evidence>
<dbReference type="AlphaFoldDB" id="A0ABD3AB89"/>
<dbReference type="EMBL" id="JBJUIK010000004">
    <property type="protein sequence ID" value="KAL3529070.1"/>
    <property type="molecule type" value="Genomic_DNA"/>
</dbReference>
<dbReference type="Proteomes" id="UP001630127">
    <property type="component" value="Unassembled WGS sequence"/>
</dbReference>
<name>A0ABD3AB89_9GENT</name>
<feature type="region of interest" description="Disordered" evidence="1">
    <location>
        <begin position="102"/>
        <end position="143"/>
    </location>
</feature>
<gene>
    <name evidence="2" type="ORF">ACH5RR_008392</name>
</gene>
<reference evidence="2 3" key="1">
    <citation type="submission" date="2024-11" db="EMBL/GenBank/DDBJ databases">
        <title>A near-complete genome assembly of Cinchona calisaya.</title>
        <authorList>
            <person name="Lian D.C."/>
            <person name="Zhao X.W."/>
            <person name="Wei L."/>
        </authorList>
    </citation>
    <scope>NUCLEOTIDE SEQUENCE [LARGE SCALE GENOMIC DNA]</scope>
    <source>
        <tissue evidence="2">Nenye</tissue>
    </source>
</reference>
<feature type="compositionally biased region" description="Basic and acidic residues" evidence="1">
    <location>
        <begin position="133"/>
        <end position="143"/>
    </location>
</feature>
<evidence type="ECO:0000313" key="2">
    <source>
        <dbReference type="EMBL" id="KAL3529070.1"/>
    </source>
</evidence>